<gene>
    <name evidence="3" type="ORF">EBO15_19040</name>
</gene>
<comment type="caution">
    <text evidence="3">The sequence shown here is derived from an EMBL/GenBank/DDBJ whole genome shotgun (WGS) entry which is preliminary data.</text>
</comment>
<evidence type="ECO:0000313" key="3">
    <source>
        <dbReference type="EMBL" id="RMI42599.1"/>
    </source>
</evidence>
<evidence type="ECO:0000256" key="1">
    <source>
        <dbReference type="SAM" id="MobiDB-lite"/>
    </source>
</evidence>
<evidence type="ECO:0000313" key="4">
    <source>
        <dbReference type="Proteomes" id="UP000282674"/>
    </source>
</evidence>
<proteinExistence type="predicted"/>
<organism evidence="3 4">
    <name type="scientific">Actinomadura harenae</name>
    <dbReference type="NCBI Taxonomy" id="2483351"/>
    <lineage>
        <taxon>Bacteria</taxon>
        <taxon>Bacillati</taxon>
        <taxon>Actinomycetota</taxon>
        <taxon>Actinomycetes</taxon>
        <taxon>Streptosporangiales</taxon>
        <taxon>Thermomonosporaceae</taxon>
        <taxon>Actinomadura</taxon>
    </lineage>
</organism>
<feature type="compositionally biased region" description="Basic residues" evidence="1">
    <location>
        <begin position="74"/>
        <end position="85"/>
    </location>
</feature>
<reference evidence="3 4" key="1">
    <citation type="submission" date="2018-10" db="EMBL/GenBank/DDBJ databases">
        <title>Isolation from soil.</title>
        <authorList>
            <person name="Hu J."/>
        </authorList>
    </citation>
    <scope>NUCLEOTIDE SEQUENCE [LARGE SCALE GENOMIC DNA]</scope>
    <source>
        <strain evidence="3 4">NEAU-Ht49</strain>
    </source>
</reference>
<dbReference type="Pfam" id="PF14028">
    <property type="entry name" value="Lant_dehydr_C"/>
    <property type="match status" value="1"/>
</dbReference>
<keyword evidence="4" id="KW-1185">Reference proteome</keyword>
<evidence type="ECO:0000259" key="2">
    <source>
        <dbReference type="Pfam" id="PF14028"/>
    </source>
</evidence>
<feature type="region of interest" description="Disordered" evidence="1">
    <location>
        <begin position="1"/>
        <end position="87"/>
    </location>
</feature>
<protein>
    <recommendedName>
        <fullName evidence="2">Thiopeptide-type bacteriocin biosynthesis domain-containing protein</fullName>
    </recommendedName>
</protein>
<accession>A0A3M2LYT4</accession>
<dbReference type="EMBL" id="RFFG01000032">
    <property type="protein sequence ID" value="RMI42599.1"/>
    <property type="molecule type" value="Genomic_DNA"/>
</dbReference>
<dbReference type="InterPro" id="IPR023809">
    <property type="entry name" value="Thiopep_bacteriocin_synth_dom"/>
</dbReference>
<sequence>MAGRAPDPAPLLRPPDGTGPREPRRTQKPQTPVRRRDRPLPAPVPDPLLPGSRRRARPRGGAARPGRRPDLRPARRPRDRVRLRSRPGADVTAWVSAHLFHAGDLDELITGLVAPLAADLAGDVDGLFFLRYWEGGPHLRLRLRPRDSRQAGRVRRTIEARARDHLDEHPSERRMTTGDYGALAARQARGERLRDHDGRLHPNDGVEFVPYRREHRAYGDAACMDAVEAHFDASSRLALGVLAARPGQGRRAALGLAALTLSLAACSVAPADLPAPTLPPDLDHRFLQRRDDLLSQTYQLWTDAPATPFTSAWSGSVLTLRDALVQNRCAPDDAGSPLSFMARAAPPERRRTAEVLLRCTHLLNNRLGIAATAEHRLALLAVRTLSVLHASGDLP</sequence>
<feature type="domain" description="Thiopeptide-type bacteriocin biosynthesis" evidence="2">
    <location>
        <begin position="94"/>
        <end position="381"/>
    </location>
</feature>
<dbReference type="Proteomes" id="UP000282674">
    <property type="component" value="Unassembled WGS sequence"/>
</dbReference>
<dbReference type="AlphaFoldDB" id="A0A3M2LYT4"/>
<name>A0A3M2LYT4_9ACTN</name>